<proteinExistence type="inferred from homology"/>
<dbReference type="PANTHER" id="PTHR36842">
    <property type="entry name" value="PROTEIN TOLB HOMOLOG"/>
    <property type="match status" value="1"/>
</dbReference>
<dbReference type="InterPro" id="IPR011659">
    <property type="entry name" value="WD40"/>
</dbReference>
<keyword evidence="2" id="KW-0732">Signal</keyword>
<dbReference type="InterPro" id="IPR011042">
    <property type="entry name" value="6-blade_b-propeller_TolB-like"/>
</dbReference>
<feature type="chain" id="PRO_5045462699" evidence="2">
    <location>
        <begin position="27"/>
        <end position="268"/>
    </location>
</feature>
<evidence type="ECO:0000256" key="2">
    <source>
        <dbReference type="SAM" id="SignalP"/>
    </source>
</evidence>
<organism evidence="3 4">
    <name type="scientific">Pyxidicoccus parkwayensis</name>
    <dbReference type="NCBI Taxonomy" id="2813578"/>
    <lineage>
        <taxon>Bacteria</taxon>
        <taxon>Pseudomonadati</taxon>
        <taxon>Myxococcota</taxon>
        <taxon>Myxococcia</taxon>
        <taxon>Myxococcales</taxon>
        <taxon>Cystobacterineae</taxon>
        <taxon>Myxococcaceae</taxon>
        <taxon>Pyxidicoccus</taxon>
    </lineage>
</organism>
<dbReference type="PANTHER" id="PTHR36842:SF1">
    <property type="entry name" value="PROTEIN TOLB"/>
    <property type="match status" value="1"/>
</dbReference>
<dbReference type="EMBL" id="CP071090">
    <property type="protein sequence ID" value="QSQ19949.1"/>
    <property type="molecule type" value="Genomic_DNA"/>
</dbReference>
<evidence type="ECO:0000256" key="1">
    <source>
        <dbReference type="ARBA" id="ARBA00009820"/>
    </source>
</evidence>
<accession>A0ABX7NM82</accession>
<comment type="similarity">
    <text evidence="1">Belongs to the TolB family.</text>
</comment>
<feature type="signal peptide" evidence="2">
    <location>
        <begin position="1"/>
        <end position="26"/>
    </location>
</feature>
<keyword evidence="4" id="KW-1185">Reference proteome</keyword>
<name>A0ABX7NM82_9BACT</name>
<dbReference type="SUPFAM" id="SSF82171">
    <property type="entry name" value="DPP6 N-terminal domain-like"/>
    <property type="match status" value="1"/>
</dbReference>
<evidence type="ECO:0000313" key="3">
    <source>
        <dbReference type="EMBL" id="QSQ19949.1"/>
    </source>
</evidence>
<protein>
    <submittedName>
        <fullName evidence="3">PD40 domain-containing protein</fullName>
    </submittedName>
</protein>
<dbReference type="PROSITE" id="PS51257">
    <property type="entry name" value="PROKAR_LIPOPROTEIN"/>
    <property type="match status" value="1"/>
</dbReference>
<dbReference type="Gene3D" id="2.120.10.30">
    <property type="entry name" value="TolB, C-terminal domain"/>
    <property type="match status" value="1"/>
</dbReference>
<gene>
    <name evidence="3" type="ORF">JY651_32325</name>
</gene>
<sequence length="268" mass="29071">MHPTEVRSRFSRGAVALWMASSLALAGCGGAEASGSAEPYATESQGLDTSGDASLDADRRIIVYQTQSLQLYWVDSKGRSQLVAQRTGKPMISPDGKQVAYAKLPDNYRAGDPVTHADLYVLDGSSGHSSQVTRGYDDTEPVWAPDSRNLLFQSTTRSRVPSLWKVRDNGSGLAQVTNVSLGRTTTTLVPNPLSSEDVEWDFDRRIIVYSTTSLTNGDVRVISFDRSLNAMAAYSIGSGYGATWTQPGTVAFSRDEDGQTLTMEVHVY</sequence>
<reference evidence="3 4" key="1">
    <citation type="submission" date="2021-02" db="EMBL/GenBank/DDBJ databases">
        <title>De Novo genome assembly of isolated myxobacteria.</title>
        <authorList>
            <person name="Stevens D.C."/>
        </authorList>
    </citation>
    <scope>NUCLEOTIDE SEQUENCE [LARGE SCALE GENOMIC DNA]</scope>
    <source>
        <strain evidence="4">SCPEA02</strain>
    </source>
</reference>
<dbReference type="Pfam" id="PF07676">
    <property type="entry name" value="PD40"/>
    <property type="match status" value="1"/>
</dbReference>
<evidence type="ECO:0000313" key="4">
    <source>
        <dbReference type="Proteomes" id="UP000662747"/>
    </source>
</evidence>
<dbReference type="Proteomes" id="UP000662747">
    <property type="component" value="Chromosome"/>
</dbReference>